<dbReference type="SUPFAM" id="SSF48452">
    <property type="entry name" value="TPR-like"/>
    <property type="match status" value="1"/>
</dbReference>
<dbReference type="SUPFAM" id="SSF56112">
    <property type="entry name" value="Protein kinase-like (PK-like)"/>
    <property type="match status" value="1"/>
</dbReference>
<dbReference type="SMART" id="SM00535">
    <property type="entry name" value="RIBOc"/>
    <property type="match status" value="1"/>
</dbReference>
<evidence type="ECO:0000256" key="4">
    <source>
        <dbReference type="ARBA" id="ARBA00022527"/>
    </source>
</evidence>
<evidence type="ECO:0000256" key="12">
    <source>
        <dbReference type="RuleBase" id="RU369005"/>
    </source>
</evidence>
<dbReference type="Pfam" id="PF25575">
    <property type="entry name" value="TPR_BSK1_C"/>
    <property type="match status" value="1"/>
</dbReference>
<dbReference type="GO" id="GO:0004525">
    <property type="term" value="F:ribonuclease III activity"/>
    <property type="evidence" value="ECO:0007669"/>
    <property type="project" value="InterPro"/>
</dbReference>
<evidence type="ECO:0000313" key="17">
    <source>
        <dbReference type="Proteomes" id="UP000467841"/>
    </source>
</evidence>
<evidence type="ECO:0000256" key="8">
    <source>
        <dbReference type="ARBA" id="ARBA00022777"/>
    </source>
</evidence>
<dbReference type="GO" id="GO:0106310">
    <property type="term" value="F:protein serine kinase activity"/>
    <property type="evidence" value="ECO:0007669"/>
    <property type="project" value="UniProtKB-UniRule"/>
</dbReference>
<gene>
    <name evidence="16" type="ORF">MERR_LOCUS30126</name>
</gene>
<dbReference type="InterPro" id="IPR011990">
    <property type="entry name" value="TPR-like_helical_dom_sf"/>
</dbReference>
<keyword evidence="3 12" id="KW-1003">Cell membrane</keyword>
<keyword evidence="9 12" id="KW-0067">ATP-binding</keyword>
<evidence type="ECO:0000256" key="2">
    <source>
        <dbReference type="ARBA" id="ARBA00008684"/>
    </source>
</evidence>
<keyword evidence="10 12" id="KW-0472">Membrane</keyword>
<feature type="compositionally biased region" description="Polar residues" evidence="13">
    <location>
        <begin position="596"/>
        <end position="612"/>
    </location>
</feature>
<dbReference type="GO" id="GO:0005886">
    <property type="term" value="C:plasma membrane"/>
    <property type="evidence" value="ECO:0007669"/>
    <property type="project" value="UniProtKB-SubCell"/>
</dbReference>
<dbReference type="PROSITE" id="PS50142">
    <property type="entry name" value="RNASE_3_2"/>
    <property type="match status" value="1"/>
</dbReference>
<dbReference type="Gene3D" id="1.10.1520.10">
    <property type="entry name" value="Ribonuclease III domain"/>
    <property type="match status" value="1"/>
</dbReference>
<dbReference type="Pfam" id="PF00069">
    <property type="entry name" value="Pkinase"/>
    <property type="match status" value="1"/>
</dbReference>
<keyword evidence="4 12" id="KW-0723">Serine/threonine-protein kinase</keyword>
<reference evidence="16" key="1">
    <citation type="submission" date="2020-01" db="EMBL/GenBank/DDBJ databases">
        <authorList>
            <person name="Mishra B."/>
        </authorList>
    </citation>
    <scope>NUCLEOTIDE SEQUENCE [LARGE SCALE GENOMIC DNA]</scope>
</reference>
<evidence type="ECO:0000256" key="13">
    <source>
        <dbReference type="SAM" id="MobiDB-lite"/>
    </source>
</evidence>
<comment type="subunit">
    <text evidence="12">Interacts with BRI1.</text>
</comment>
<comment type="caution">
    <text evidence="16">The sequence shown here is derived from an EMBL/GenBank/DDBJ whole genome shotgun (WGS) entry which is preliminary data.</text>
</comment>
<evidence type="ECO:0000256" key="7">
    <source>
        <dbReference type="ARBA" id="ARBA00022741"/>
    </source>
</evidence>
<comment type="subcellular location">
    <subcellularLocation>
        <location evidence="1 12">Cell membrane</location>
        <topology evidence="1 12">Lipid-anchor</topology>
    </subcellularLocation>
</comment>
<dbReference type="Pfam" id="PF00636">
    <property type="entry name" value="Ribonuclease_3"/>
    <property type="match status" value="1"/>
</dbReference>
<dbReference type="EMBL" id="CACVBM020001274">
    <property type="protein sequence ID" value="CAA7042891.1"/>
    <property type="molecule type" value="Genomic_DNA"/>
</dbReference>
<keyword evidence="17" id="KW-1185">Reference proteome</keyword>
<sequence length="620" mass="69880">MENEDQVYEEYQCPGFRKFRLSELWNVTNGFSPSFIVSEDGERAANVVYRGKLEDNRMVAIKKFSTQSWPDAKHFVGEATRVGKLRFSRLANLIGYCAEGDERVLINALFVCVCVCVGEEHPFPWEMRVRVADFVAQALDYCNMKNRKIYHDLNAYRILFDEEGDPRLSSFGLMKNSTNGTKFSSDLAYTPPEFLQGRVIPESVVYSYGTLLIELLSGKHIPPSHALDIIREQKVLVLMDSYFEGEYETEDVDKLADLVSKCLQPEPKDRPDTKFLLSSAAPLHKQKEVASHVLMAIPTVLSPLGKACSRKDLPAVHEILVKTGYRDEEGAGGIELAFQEWTQQVQDMLKTKRSGDNAFRNKNFKKAIECYSELEEMMMPLSSATVYARRAFSYLLIGRPNDALGDAMHAQICMPELPIAFYLQALALWKLGMETDANDMIDEERLEFVGDSAIGLALTNYLYLAYPKIEPRELSLLRAANVSTEKLARVALNHGLYRFLRRNAPSLDEKVKEFSKAVDKEDDSIAYGGLVKAPKVLADLVESFGAFWSIWDIGAWRDLAHGSSSTGYAKEEGRSHLEDQLDRPLDQPVEFLNSTGQASTRSSWKSKSNPKNVASPLTFL</sequence>
<evidence type="ECO:0000259" key="15">
    <source>
        <dbReference type="PROSITE" id="PS50142"/>
    </source>
</evidence>
<accession>A0A6D2JRS4</accession>
<dbReference type="InterPro" id="IPR045845">
    <property type="entry name" value="BSK"/>
</dbReference>
<dbReference type="Gene3D" id="3.30.200.20">
    <property type="entry name" value="Phosphorylase Kinase, domain 1"/>
    <property type="match status" value="1"/>
</dbReference>
<evidence type="ECO:0000259" key="14">
    <source>
        <dbReference type="PROSITE" id="PS50011"/>
    </source>
</evidence>
<dbReference type="GO" id="GO:0009742">
    <property type="term" value="P:brassinosteroid mediated signaling pathway"/>
    <property type="evidence" value="ECO:0007669"/>
    <property type="project" value="UniProtKB-UniRule"/>
</dbReference>
<dbReference type="PROSITE" id="PS00517">
    <property type="entry name" value="RNASE_3_1"/>
    <property type="match status" value="1"/>
</dbReference>
<dbReference type="PANTHER" id="PTHR45863">
    <property type="entry name" value="SERINE/THREONINE-PROTEIN KINASE BSK5"/>
    <property type="match status" value="1"/>
</dbReference>
<evidence type="ECO:0000256" key="1">
    <source>
        <dbReference type="ARBA" id="ARBA00004193"/>
    </source>
</evidence>
<dbReference type="Gene3D" id="1.10.510.10">
    <property type="entry name" value="Transferase(Phosphotransferase) domain 1"/>
    <property type="match status" value="1"/>
</dbReference>
<dbReference type="CDD" id="cd00593">
    <property type="entry name" value="RIBOc"/>
    <property type="match status" value="1"/>
</dbReference>
<dbReference type="OrthoDB" id="416741at2759"/>
<dbReference type="GO" id="GO:0004674">
    <property type="term" value="F:protein serine/threonine kinase activity"/>
    <property type="evidence" value="ECO:0007669"/>
    <property type="project" value="UniProtKB-UniRule"/>
</dbReference>
<dbReference type="Proteomes" id="UP000467841">
    <property type="component" value="Unassembled WGS sequence"/>
</dbReference>
<dbReference type="SUPFAM" id="SSF69065">
    <property type="entry name" value="RNase III domain-like"/>
    <property type="match status" value="1"/>
</dbReference>
<evidence type="ECO:0000256" key="3">
    <source>
        <dbReference type="ARBA" id="ARBA00022475"/>
    </source>
</evidence>
<feature type="domain" description="RNase III" evidence="15">
    <location>
        <begin position="437"/>
        <end position="544"/>
    </location>
</feature>
<keyword evidence="8 12" id="KW-0418">Kinase</keyword>
<evidence type="ECO:0000313" key="16">
    <source>
        <dbReference type="EMBL" id="CAA7042891.1"/>
    </source>
</evidence>
<proteinExistence type="inferred from homology"/>
<dbReference type="PANTHER" id="PTHR45863:SF30">
    <property type="entry name" value="SERINE_THREONINE-PROTEIN KINASE BSK"/>
    <property type="match status" value="1"/>
</dbReference>
<dbReference type="InterPro" id="IPR000719">
    <property type="entry name" value="Prot_kinase_dom"/>
</dbReference>
<keyword evidence="12" id="KW-1070">Brassinosteroid signaling pathway</keyword>
<dbReference type="InterPro" id="IPR036389">
    <property type="entry name" value="RNase_III_sf"/>
</dbReference>
<keyword evidence="6 12" id="KW-0519">Myristate</keyword>
<comment type="similarity">
    <text evidence="2 12">Belongs to the protein kinase superfamily. Ser/Thr protein kinase family.</text>
</comment>
<protein>
    <recommendedName>
        <fullName evidence="12">Serine/threonine-protein kinase BSK</fullName>
        <ecNumber evidence="12">2.7.11.1</ecNumber>
    </recommendedName>
    <alternativeName>
        <fullName evidence="12">Brassinosteroid-signaling kinase</fullName>
    </alternativeName>
</protein>
<keyword evidence="7 12" id="KW-0547">Nucleotide-binding</keyword>
<keyword evidence="5 12" id="KW-0808">Transferase</keyword>
<dbReference type="GO" id="GO:0005524">
    <property type="term" value="F:ATP binding"/>
    <property type="evidence" value="ECO:0007669"/>
    <property type="project" value="UniProtKB-UniRule"/>
</dbReference>
<dbReference type="InterPro" id="IPR058209">
    <property type="entry name" value="TPR_BSK1_C"/>
</dbReference>
<evidence type="ECO:0000256" key="5">
    <source>
        <dbReference type="ARBA" id="ARBA00022679"/>
    </source>
</evidence>
<evidence type="ECO:0000256" key="10">
    <source>
        <dbReference type="ARBA" id="ARBA00023136"/>
    </source>
</evidence>
<dbReference type="EC" id="2.7.11.1" evidence="12"/>
<keyword evidence="11 12" id="KW-0449">Lipoprotein</keyword>
<comment type="function">
    <text evidence="12">Serine/threonine kinase that acts as positive regulator of brassinosteroid (BR) signaling downstream of the receptor kinase BRI1.</text>
</comment>
<evidence type="ECO:0000256" key="9">
    <source>
        <dbReference type="ARBA" id="ARBA00022840"/>
    </source>
</evidence>
<dbReference type="GO" id="GO:0006396">
    <property type="term" value="P:RNA processing"/>
    <property type="evidence" value="ECO:0007669"/>
    <property type="project" value="InterPro"/>
</dbReference>
<dbReference type="InterPro" id="IPR000999">
    <property type="entry name" value="RNase_III_dom"/>
</dbReference>
<feature type="domain" description="Protein kinase" evidence="14">
    <location>
        <begin position="34"/>
        <end position="295"/>
    </location>
</feature>
<comment type="catalytic activity">
    <reaction evidence="12">
        <text>L-threonyl-[protein] + ATP = O-phospho-L-threonyl-[protein] + ADP + H(+)</text>
        <dbReference type="Rhea" id="RHEA:46608"/>
        <dbReference type="Rhea" id="RHEA-COMP:11060"/>
        <dbReference type="Rhea" id="RHEA-COMP:11605"/>
        <dbReference type="ChEBI" id="CHEBI:15378"/>
        <dbReference type="ChEBI" id="CHEBI:30013"/>
        <dbReference type="ChEBI" id="CHEBI:30616"/>
        <dbReference type="ChEBI" id="CHEBI:61977"/>
        <dbReference type="ChEBI" id="CHEBI:456216"/>
        <dbReference type="EC" id="2.7.11.1"/>
    </reaction>
</comment>
<dbReference type="InterPro" id="IPR011009">
    <property type="entry name" value="Kinase-like_dom_sf"/>
</dbReference>
<evidence type="ECO:0000256" key="11">
    <source>
        <dbReference type="ARBA" id="ARBA00023288"/>
    </source>
</evidence>
<feature type="region of interest" description="Disordered" evidence="13">
    <location>
        <begin position="596"/>
        <end position="620"/>
    </location>
</feature>
<comment type="catalytic activity">
    <reaction evidence="12">
        <text>L-seryl-[protein] + ATP = O-phospho-L-seryl-[protein] + ADP + H(+)</text>
        <dbReference type="Rhea" id="RHEA:17989"/>
        <dbReference type="Rhea" id="RHEA-COMP:9863"/>
        <dbReference type="Rhea" id="RHEA-COMP:11604"/>
        <dbReference type="ChEBI" id="CHEBI:15378"/>
        <dbReference type="ChEBI" id="CHEBI:29999"/>
        <dbReference type="ChEBI" id="CHEBI:30616"/>
        <dbReference type="ChEBI" id="CHEBI:83421"/>
        <dbReference type="ChEBI" id="CHEBI:456216"/>
        <dbReference type="EC" id="2.7.11.1"/>
    </reaction>
</comment>
<name>A0A6D2JRS4_9BRAS</name>
<organism evidence="16 17">
    <name type="scientific">Microthlaspi erraticum</name>
    <dbReference type="NCBI Taxonomy" id="1685480"/>
    <lineage>
        <taxon>Eukaryota</taxon>
        <taxon>Viridiplantae</taxon>
        <taxon>Streptophyta</taxon>
        <taxon>Embryophyta</taxon>
        <taxon>Tracheophyta</taxon>
        <taxon>Spermatophyta</taxon>
        <taxon>Magnoliopsida</taxon>
        <taxon>eudicotyledons</taxon>
        <taxon>Gunneridae</taxon>
        <taxon>Pentapetalae</taxon>
        <taxon>rosids</taxon>
        <taxon>malvids</taxon>
        <taxon>Brassicales</taxon>
        <taxon>Brassicaceae</taxon>
        <taxon>Coluteocarpeae</taxon>
        <taxon>Microthlaspi</taxon>
    </lineage>
</organism>
<dbReference type="AlphaFoldDB" id="A0A6D2JRS4"/>
<dbReference type="PROSITE" id="PS50011">
    <property type="entry name" value="PROTEIN_KINASE_DOM"/>
    <property type="match status" value="1"/>
</dbReference>
<evidence type="ECO:0000256" key="6">
    <source>
        <dbReference type="ARBA" id="ARBA00022707"/>
    </source>
</evidence>